<name>A0A9W8I277_9FUNG</name>
<evidence type="ECO:0000256" key="1">
    <source>
        <dbReference type="SAM" id="MobiDB-lite"/>
    </source>
</evidence>
<proteinExistence type="predicted"/>
<gene>
    <name evidence="2" type="ORF">IWW36_005155</name>
</gene>
<sequence>MPSCNAPTANIPLVSLSEVSAALTALTSEAASSCLTPITATAEPTTPLKRKSSLGNSNASVENEDKRVRREGDSNGLSSNLLQTSSSLDISSLLTNAQSSNATLAMGTGTPMHNAYGFGPNGLVSDDDWLLTMDQLVDTDALMTKSPPPSPAEGAGTIADISAHMSPISGNQRRATSATVDPFARWDRIPVNIFRRSRALASSSRRSLATQSDSPGAMSSLAMTAIKSSRQRRALVNSTLLTQHTLPAEAALQQHAMKLALRGDRRYMRRSESASMLGIQVSPPAPPPTPLSSRVLSHTGAPSTAAPSMLNLSQERTVHYQPKATLSARQLKHLQGNGQKSSATAMRGSEVLGQTSNVSKLTVGRHPVVNENTGDESDTAYAFEWLEDEEDLSLFTMPYSDETEDHQPSLTMLLASSSPMMMPFKSRGDDASKKSL</sequence>
<feature type="region of interest" description="Disordered" evidence="1">
    <location>
        <begin position="45"/>
        <end position="81"/>
    </location>
</feature>
<reference evidence="2" key="1">
    <citation type="submission" date="2022-07" db="EMBL/GenBank/DDBJ databases">
        <title>Phylogenomic reconstructions and comparative analyses of Kickxellomycotina fungi.</title>
        <authorList>
            <person name="Reynolds N.K."/>
            <person name="Stajich J.E."/>
            <person name="Barry K."/>
            <person name="Grigoriev I.V."/>
            <person name="Crous P."/>
            <person name="Smith M.E."/>
        </authorList>
    </citation>
    <scope>NUCLEOTIDE SEQUENCE</scope>
    <source>
        <strain evidence="2">NRRL 1566</strain>
    </source>
</reference>
<feature type="compositionally biased region" description="Basic and acidic residues" evidence="1">
    <location>
        <begin position="63"/>
        <end position="73"/>
    </location>
</feature>
<accession>A0A9W8I277</accession>
<dbReference type="AlphaFoldDB" id="A0A9W8I277"/>
<feature type="region of interest" description="Disordered" evidence="1">
    <location>
        <begin position="415"/>
        <end position="436"/>
    </location>
</feature>
<comment type="caution">
    <text evidence="2">The sequence shown here is derived from an EMBL/GenBank/DDBJ whole genome shotgun (WGS) entry which is preliminary data.</text>
</comment>
<dbReference type="OrthoDB" id="436852at2759"/>
<feature type="compositionally biased region" description="Polar residues" evidence="1">
    <location>
        <begin position="291"/>
        <end position="309"/>
    </location>
</feature>
<feature type="compositionally biased region" description="Basic and acidic residues" evidence="1">
    <location>
        <begin position="426"/>
        <end position="436"/>
    </location>
</feature>
<evidence type="ECO:0000313" key="3">
    <source>
        <dbReference type="Proteomes" id="UP001139887"/>
    </source>
</evidence>
<dbReference type="Proteomes" id="UP001139887">
    <property type="component" value="Unassembled WGS sequence"/>
</dbReference>
<protein>
    <submittedName>
        <fullName evidence="2">Uncharacterized protein</fullName>
    </submittedName>
</protein>
<feature type="region of interest" description="Disordered" evidence="1">
    <location>
        <begin position="271"/>
        <end position="309"/>
    </location>
</feature>
<dbReference type="EMBL" id="JANBUW010001057">
    <property type="protein sequence ID" value="KAJ2844518.1"/>
    <property type="molecule type" value="Genomic_DNA"/>
</dbReference>
<keyword evidence="3" id="KW-1185">Reference proteome</keyword>
<organism evidence="2 3">
    <name type="scientific">Coemansia brasiliensis</name>
    <dbReference type="NCBI Taxonomy" id="2650707"/>
    <lineage>
        <taxon>Eukaryota</taxon>
        <taxon>Fungi</taxon>
        <taxon>Fungi incertae sedis</taxon>
        <taxon>Zoopagomycota</taxon>
        <taxon>Kickxellomycotina</taxon>
        <taxon>Kickxellomycetes</taxon>
        <taxon>Kickxellales</taxon>
        <taxon>Kickxellaceae</taxon>
        <taxon>Coemansia</taxon>
    </lineage>
</organism>
<evidence type="ECO:0000313" key="2">
    <source>
        <dbReference type="EMBL" id="KAJ2844518.1"/>
    </source>
</evidence>